<dbReference type="GO" id="GO:0016747">
    <property type="term" value="F:acyltransferase activity, transferring groups other than amino-acyl groups"/>
    <property type="evidence" value="ECO:0007669"/>
    <property type="project" value="InterPro"/>
</dbReference>
<accession>A0A1I2B243</accession>
<evidence type="ECO:0000313" key="2">
    <source>
        <dbReference type="EMBL" id="SFE49978.1"/>
    </source>
</evidence>
<dbReference type="OrthoDB" id="7945430at2"/>
<dbReference type="PROSITE" id="PS51186">
    <property type="entry name" value="GNAT"/>
    <property type="match status" value="1"/>
</dbReference>
<feature type="domain" description="N-acetyltransferase" evidence="1">
    <location>
        <begin position="93"/>
        <end position="227"/>
    </location>
</feature>
<dbReference type="Proteomes" id="UP000199323">
    <property type="component" value="Unassembled WGS sequence"/>
</dbReference>
<sequence>MTSTLRGLLDDVARGTFPPADGTVTFVPQPSARDAGVIAFTAHTVVFADPADTPGDGGGADGRTPDAGLRALLPPGDLSAPLNPPFLAALCARTGRAVNNIDLLALAEPLPGPPPLALTETTDRLHPRLVRALRHRDDVRAWTVPGGTVLIGRGVAGRWEAAVEVDPGARGRGLGRGLARAARHLVPDGEPLWAQIAPGNAASVRALLSAGFVPVGAEALLVRHEAC</sequence>
<name>A0A1I2B243_9ACTN</name>
<keyword evidence="2" id="KW-0808">Transferase</keyword>
<dbReference type="InterPro" id="IPR016181">
    <property type="entry name" value="Acyl_CoA_acyltransferase"/>
</dbReference>
<dbReference type="SUPFAM" id="SSF55729">
    <property type="entry name" value="Acyl-CoA N-acyltransferases (Nat)"/>
    <property type="match status" value="1"/>
</dbReference>
<proteinExistence type="predicted"/>
<dbReference type="STRING" id="380248.SAMN05216251_103316"/>
<dbReference type="Pfam" id="PF00583">
    <property type="entry name" value="Acetyltransf_1"/>
    <property type="match status" value="1"/>
</dbReference>
<dbReference type="RefSeq" id="WP_093712526.1">
    <property type="nucleotide sequence ID" value="NZ_FONG01000003.1"/>
</dbReference>
<dbReference type="EMBL" id="FONG01000003">
    <property type="protein sequence ID" value="SFE49978.1"/>
    <property type="molecule type" value="Genomic_DNA"/>
</dbReference>
<keyword evidence="3" id="KW-1185">Reference proteome</keyword>
<dbReference type="InterPro" id="IPR000182">
    <property type="entry name" value="GNAT_dom"/>
</dbReference>
<protein>
    <submittedName>
        <fullName evidence="2">Protein N-acetyltransferase, RimJ/RimL family</fullName>
    </submittedName>
</protein>
<dbReference type="Gene3D" id="3.40.630.30">
    <property type="match status" value="1"/>
</dbReference>
<evidence type="ECO:0000313" key="3">
    <source>
        <dbReference type="Proteomes" id="UP000199323"/>
    </source>
</evidence>
<evidence type="ECO:0000259" key="1">
    <source>
        <dbReference type="PROSITE" id="PS51186"/>
    </source>
</evidence>
<dbReference type="AlphaFoldDB" id="A0A1I2B243"/>
<reference evidence="2 3" key="1">
    <citation type="submission" date="2016-10" db="EMBL/GenBank/DDBJ databases">
        <authorList>
            <person name="de Groot N.N."/>
        </authorList>
    </citation>
    <scope>NUCLEOTIDE SEQUENCE [LARGE SCALE GENOMIC DNA]</scope>
    <source>
        <strain evidence="2 3">CGMCC 4.3510</strain>
    </source>
</reference>
<organism evidence="2 3">
    <name type="scientific">Actinacidiphila alni</name>
    <dbReference type="NCBI Taxonomy" id="380248"/>
    <lineage>
        <taxon>Bacteria</taxon>
        <taxon>Bacillati</taxon>
        <taxon>Actinomycetota</taxon>
        <taxon>Actinomycetes</taxon>
        <taxon>Kitasatosporales</taxon>
        <taxon>Streptomycetaceae</taxon>
        <taxon>Actinacidiphila</taxon>
    </lineage>
</organism>
<gene>
    <name evidence="2" type="ORF">SAMN05216251_103316</name>
</gene>